<dbReference type="InterPro" id="IPR036273">
    <property type="entry name" value="CRAL/TRIO_N_dom_sf"/>
</dbReference>
<gene>
    <name evidence="3" type="ORF">JKF63_00350</name>
</gene>
<dbReference type="Proteomes" id="UP000674318">
    <property type="component" value="Unassembled WGS sequence"/>
</dbReference>
<dbReference type="EMBL" id="JAFJZO010000036">
    <property type="protein sequence ID" value="KAG5490231.1"/>
    <property type="molecule type" value="Genomic_DNA"/>
</dbReference>
<evidence type="ECO:0000313" key="4">
    <source>
        <dbReference type="Proteomes" id="UP000674318"/>
    </source>
</evidence>
<dbReference type="PANTHER" id="PTHR45657:SF1">
    <property type="entry name" value="CRAL-TRIO DOMAIN-CONTAINING PROTEIN YKL091C-RELATED"/>
    <property type="match status" value="1"/>
</dbReference>
<dbReference type="InterPro" id="IPR051026">
    <property type="entry name" value="PI/PC_transfer"/>
</dbReference>
<feature type="region of interest" description="Disordered" evidence="1">
    <location>
        <begin position="632"/>
        <end position="701"/>
    </location>
</feature>
<sequence>MPASIPGEASASAVTTTPINWEAQYERDFDAQKSSGPIVFTATQREKNRELFMRLRDLLPFKDVYKVSDCDLMYRFLIGKHWNVTAAEKGLRRYIEMRKLDHLDSIIGEQLHPTICSIHSPLHNNVPCPIYGIDKEGFPVLWLSPDANKLFAAMKMFTNDQLLRYQLRSMEMCRYVCLQRKVDRCTCVIDLGGVTMSVVNKATLSFLKSVMNLLQVAYPEIMRRLLIFNTGWAVSTAWKVLRPLVDVRVQAKINFESGPPTLGALQEHMTADQVHPSFGGTGSTNVLQLIVDAEVYSIQSGLNSQVHPESATAAASVTLGPSMEVDQSTSLVNLETLTMCSVDSAITSGTSFETIKDHELFTWGSEVERRKRVVVGMPGAVTAWLEKTHAANISLSPSLSPDEYTGCGEAPMTPINDGMAKCAGPGSSRELVPTYSAADVRPAAQPKVGLPMLTISLTYLADGSIVGYCGPHWVGCFRYGLLYAPAMNDDESVSRRFPPPLSTSQQFPVDDGCPKCGMGVRAGELLSEAGHMIHDHLIVCNAHRRARYLLRKSRLRTRLTIYNVVGDAAIHTEKSKRHYLEGQRTRLGVVVPHPDTASCGRKEDWVLYGEGVTKRLWPKSTLPFPLFSKATPVVPTQRSSSGAPPEKARSDSRRASLLTSTHLGGSSSAKGKSSVPRFEGSVSGGVLPQSPHAQSQSGCDMATDNSAQLLAERKGQTVSFYNLLARHSPSDLFALAVAVTQLWNRETGGCKGQRTRLRATGISSDDDVVTQSIS</sequence>
<feature type="domain" description="CRAL-TRIO" evidence="2">
    <location>
        <begin position="130"/>
        <end position="286"/>
    </location>
</feature>
<dbReference type="InterPro" id="IPR001251">
    <property type="entry name" value="CRAL-TRIO_dom"/>
</dbReference>
<dbReference type="Gene3D" id="3.40.525.10">
    <property type="entry name" value="CRAL-TRIO lipid binding domain"/>
    <property type="match status" value="1"/>
</dbReference>
<dbReference type="OrthoDB" id="43460at2759"/>
<dbReference type="PANTHER" id="PTHR45657">
    <property type="entry name" value="CRAL-TRIO DOMAIN-CONTAINING PROTEIN YKL091C-RELATED"/>
    <property type="match status" value="1"/>
</dbReference>
<organism evidence="3 4">
    <name type="scientific">Porcisia hertigi</name>
    <dbReference type="NCBI Taxonomy" id="2761500"/>
    <lineage>
        <taxon>Eukaryota</taxon>
        <taxon>Discoba</taxon>
        <taxon>Euglenozoa</taxon>
        <taxon>Kinetoplastea</taxon>
        <taxon>Metakinetoplastina</taxon>
        <taxon>Trypanosomatida</taxon>
        <taxon>Trypanosomatidae</taxon>
        <taxon>Leishmaniinae</taxon>
        <taxon>Porcisia</taxon>
    </lineage>
</organism>
<protein>
    <recommendedName>
        <fullName evidence="2">CRAL-TRIO domain-containing protein</fullName>
    </recommendedName>
</protein>
<dbReference type="SMART" id="SM00516">
    <property type="entry name" value="SEC14"/>
    <property type="match status" value="1"/>
</dbReference>
<proteinExistence type="predicted"/>
<feature type="compositionally biased region" description="Low complexity" evidence="1">
    <location>
        <begin position="656"/>
        <end position="674"/>
    </location>
</feature>
<dbReference type="SUPFAM" id="SSF52087">
    <property type="entry name" value="CRAL/TRIO domain"/>
    <property type="match status" value="1"/>
</dbReference>
<dbReference type="CDD" id="cd00170">
    <property type="entry name" value="SEC14"/>
    <property type="match status" value="1"/>
</dbReference>
<dbReference type="GeneID" id="94286479"/>
<dbReference type="RefSeq" id="XP_067752559.1">
    <property type="nucleotide sequence ID" value="XM_067896402.1"/>
</dbReference>
<comment type="caution">
    <text evidence="3">The sequence shown here is derived from an EMBL/GenBank/DDBJ whole genome shotgun (WGS) entry which is preliminary data.</text>
</comment>
<evidence type="ECO:0000313" key="3">
    <source>
        <dbReference type="EMBL" id="KAG5490231.1"/>
    </source>
</evidence>
<dbReference type="AlphaFoldDB" id="A0A836HBG5"/>
<reference evidence="3 4" key="1">
    <citation type="submission" date="2021-02" db="EMBL/GenBank/DDBJ databases">
        <title>Porcisia hertigi Genome sequencing and assembly.</title>
        <authorList>
            <person name="Almutairi H."/>
            <person name="Gatherer D."/>
        </authorList>
    </citation>
    <scope>NUCLEOTIDE SEQUENCE [LARGE SCALE GENOMIC DNA]</scope>
    <source>
        <strain evidence="3 4">C119</strain>
    </source>
</reference>
<evidence type="ECO:0000256" key="1">
    <source>
        <dbReference type="SAM" id="MobiDB-lite"/>
    </source>
</evidence>
<accession>A0A836HBG5</accession>
<name>A0A836HBG5_9TRYP</name>
<keyword evidence="4" id="KW-1185">Reference proteome</keyword>
<dbReference type="InterPro" id="IPR036865">
    <property type="entry name" value="CRAL-TRIO_dom_sf"/>
</dbReference>
<dbReference type="Pfam" id="PF00650">
    <property type="entry name" value="CRAL_TRIO"/>
    <property type="match status" value="1"/>
</dbReference>
<dbReference type="SUPFAM" id="SSF46938">
    <property type="entry name" value="CRAL/TRIO N-terminal domain"/>
    <property type="match status" value="1"/>
</dbReference>
<dbReference type="PROSITE" id="PS50191">
    <property type="entry name" value="CRAL_TRIO"/>
    <property type="match status" value="1"/>
</dbReference>
<dbReference type="KEGG" id="phet:94286479"/>
<feature type="compositionally biased region" description="Polar residues" evidence="1">
    <location>
        <begin position="691"/>
        <end position="701"/>
    </location>
</feature>
<evidence type="ECO:0000259" key="2">
    <source>
        <dbReference type="PROSITE" id="PS50191"/>
    </source>
</evidence>